<evidence type="ECO:0000313" key="4">
    <source>
        <dbReference type="EMBL" id="NYD41804.1"/>
    </source>
</evidence>
<sequence>MASGGRRRARWTTLAAGVLALALATAGCATADDAGSSRLTAATRSARATSPVTKLVVVMVENHSLAQMRSGMPWTFRQAKRFGYATDYHAIRHPSLPNYLAIAGGSTFGVTDDQPPADHPVSGRSVFGQALAAGRTATVYAEGMPGRCSPVDGGHRYAVRHNPWTYFVDERRGCRHHDRPMSSLAADAAAGDLPNAGMVVPNTCHDAHDCGLAVADRWMKHTLRTLRSGPDWSQGRLAIVVTADEDDRHSGNRVLTVVLHPGVRHVVVKDRLTHYSLTRLYDEVLGTPYLRKARHAPSMATAFGLTVGG</sequence>
<keyword evidence="2" id="KW-0843">Virulence</keyword>
<evidence type="ECO:0000256" key="3">
    <source>
        <dbReference type="SAM" id="SignalP"/>
    </source>
</evidence>
<dbReference type="Gene3D" id="3.40.720.10">
    <property type="entry name" value="Alkaline Phosphatase, subunit A"/>
    <property type="match status" value="1"/>
</dbReference>
<dbReference type="RefSeq" id="WP_179663500.1">
    <property type="nucleotide sequence ID" value="NZ_JACCBG010000001.1"/>
</dbReference>
<dbReference type="PANTHER" id="PTHR31956">
    <property type="entry name" value="NON-SPECIFIC PHOSPHOLIPASE C4-RELATED"/>
    <property type="match status" value="1"/>
</dbReference>
<name>A0A7Y9E649_9ACTN</name>
<dbReference type="Pfam" id="PF04185">
    <property type="entry name" value="Phosphoesterase"/>
    <property type="match status" value="1"/>
</dbReference>
<comment type="caution">
    <text evidence="4">The sequence shown here is derived from an EMBL/GenBank/DDBJ whole genome shotgun (WGS) entry which is preliminary data.</text>
</comment>
<dbReference type="GO" id="GO:0009395">
    <property type="term" value="P:phospholipid catabolic process"/>
    <property type="evidence" value="ECO:0007669"/>
    <property type="project" value="TreeGrafter"/>
</dbReference>
<dbReference type="Proteomes" id="UP000535511">
    <property type="component" value="Unassembled WGS sequence"/>
</dbReference>
<evidence type="ECO:0000256" key="1">
    <source>
        <dbReference type="ARBA" id="ARBA00022801"/>
    </source>
</evidence>
<dbReference type="InterPro" id="IPR017850">
    <property type="entry name" value="Alkaline_phosphatase_core_sf"/>
</dbReference>
<dbReference type="InterPro" id="IPR007312">
    <property type="entry name" value="Phosphoesterase"/>
</dbReference>
<dbReference type="AlphaFoldDB" id="A0A7Y9E649"/>
<protein>
    <submittedName>
        <fullName evidence="4">Acid phosphatase</fullName>
        <ecNumber evidence="4">3.1.3.2</ecNumber>
    </submittedName>
</protein>
<dbReference type="GO" id="GO:0003993">
    <property type="term" value="F:acid phosphatase activity"/>
    <property type="evidence" value="ECO:0007669"/>
    <property type="project" value="UniProtKB-EC"/>
</dbReference>
<gene>
    <name evidence="4" type="ORF">BJZ21_001887</name>
</gene>
<accession>A0A7Y9E649</accession>
<dbReference type="EC" id="3.1.3.2" evidence="4"/>
<proteinExistence type="predicted"/>
<dbReference type="PANTHER" id="PTHR31956:SF8">
    <property type="entry name" value="ACID PHOSPHATASE PHOA (AFU_ORTHOLOGUE AFUA_1G03570)"/>
    <property type="match status" value="1"/>
</dbReference>
<evidence type="ECO:0000256" key="2">
    <source>
        <dbReference type="ARBA" id="ARBA00023026"/>
    </source>
</evidence>
<feature type="signal peptide" evidence="3">
    <location>
        <begin position="1"/>
        <end position="31"/>
    </location>
</feature>
<organism evidence="4 5">
    <name type="scientific">Nocardioides panaciterrulae</name>
    <dbReference type="NCBI Taxonomy" id="661492"/>
    <lineage>
        <taxon>Bacteria</taxon>
        <taxon>Bacillati</taxon>
        <taxon>Actinomycetota</taxon>
        <taxon>Actinomycetes</taxon>
        <taxon>Propionibacteriales</taxon>
        <taxon>Nocardioidaceae</taxon>
        <taxon>Nocardioides</taxon>
    </lineage>
</organism>
<keyword evidence="5" id="KW-1185">Reference proteome</keyword>
<keyword evidence="3" id="KW-0732">Signal</keyword>
<dbReference type="EMBL" id="JACCBG010000001">
    <property type="protein sequence ID" value="NYD41804.1"/>
    <property type="molecule type" value="Genomic_DNA"/>
</dbReference>
<reference evidence="4 5" key="1">
    <citation type="submission" date="2020-07" db="EMBL/GenBank/DDBJ databases">
        <title>Sequencing the genomes of 1000 actinobacteria strains.</title>
        <authorList>
            <person name="Klenk H.-P."/>
        </authorList>
    </citation>
    <scope>NUCLEOTIDE SEQUENCE [LARGE SCALE GENOMIC DNA]</scope>
    <source>
        <strain evidence="4 5">DSM 21350</strain>
    </source>
</reference>
<dbReference type="PROSITE" id="PS51257">
    <property type="entry name" value="PROKAR_LIPOPROTEIN"/>
    <property type="match status" value="1"/>
</dbReference>
<feature type="chain" id="PRO_5030613587" evidence="3">
    <location>
        <begin position="32"/>
        <end position="309"/>
    </location>
</feature>
<evidence type="ECO:0000313" key="5">
    <source>
        <dbReference type="Proteomes" id="UP000535511"/>
    </source>
</evidence>
<keyword evidence="1 4" id="KW-0378">Hydrolase</keyword>